<proteinExistence type="predicted"/>
<dbReference type="Proteomes" id="UP000678513">
    <property type="component" value="Chromosome"/>
</dbReference>
<dbReference type="EMBL" id="CP072384">
    <property type="protein sequence ID" value="QUC08332.1"/>
    <property type="molecule type" value="Genomic_DNA"/>
</dbReference>
<organism evidence="1 2">
    <name type="scientific">Arachnia rubra</name>
    <dbReference type="NCBI Taxonomy" id="1547448"/>
    <lineage>
        <taxon>Bacteria</taxon>
        <taxon>Bacillati</taxon>
        <taxon>Actinomycetota</taxon>
        <taxon>Actinomycetes</taxon>
        <taxon>Propionibacteriales</taxon>
        <taxon>Propionibacteriaceae</taxon>
        <taxon>Arachnia</taxon>
    </lineage>
</organism>
<reference evidence="1 2" key="1">
    <citation type="submission" date="2021-03" db="EMBL/GenBank/DDBJ databases">
        <title>Human Oral Microbial Genomes.</title>
        <authorList>
            <person name="Johnston C.D."/>
            <person name="Chen T."/>
            <person name="Dewhirst F.E."/>
        </authorList>
    </citation>
    <scope>NUCLEOTIDE SEQUENCE [LARGE SCALE GENOMIC DNA]</scope>
    <source>
        <strain evidence="1 2">DSMZ 100122</strain>
    </source>
</reference>
<accession>A0ABX7Y565</accession>
<name>A0ABX7Y565_9ACTN</name>
<evidence type="ECO:0000313" key="2">
    <source>
        <dbReference type="Proteomes" id="UP000678513"/>
    </source>
</evidence>
<sequence>MARFITVDLGNGPTTVTDGGDVDLDREDVHYDGQRLTEARAELIGLQAGEHLTGRPYLDPDMRPSVHVGFRVTQEVSNRLDQVAAQ</sequence>
<protein>
    <submittedName>
        <fullName evidence="1">Uncharacterized protein</fullName>
    </submittedName>
</protein>
<gene>
    <name evidence="1" type="ORF">J5A65_00830</name>
</gene>
<evidence type="ECO:0000313" key="1">
    <source>
        <dbReference type="EMBL" id="QUC08332.1"/>
    </source>
</evidence>
<keyword evidence="2" id="KW-1185">Reference proteome</keyword>
<dbReference type="RefSeq" id="WP_212324093.1">
    <property type="nucleotide sequence ID" value="NZ_AP024463.1"/>
</dbReference>